<organism evidence="2 3">
    <name type="scientific">Nguyenibacter vanlangensis</name>
    <dbReference type="NCBI Taxonomy" id="1216886"/>
    <lineage>
        <taxon>Bacteria</taxon>
        <taxon>Pseudomonadati</taxon>
        <taxon>Pseudomonadota</taxon>
        <taxon>Alphaproteobacteria</taxon>
        <taxon>Acetobacterales</taxon>
        <taxon>Acetobacteraceae</taxon>
        <taxon>Nguyenibacter</taxon>
    </lineage>
</organism>
<dbReference type="Pfam" id="PF01425">
    <property type="entry name" value="Amidase"/>
    <property type="match status" value="1"/>
</dbReference>
<feature type="non-terminal residue" evidence="2">
    <location>
        <position position="1"/>
    </location>
</feature>
<dbReference type="Proteomes" id="UP000534870">
    <property type="component" value="Unassembled WGS sequence"/>
</dbReference>
<dbReference type="AlphaFoldDB" id="A0A7Y7M7F1"/>
<protein>
    <recommendedName>
        <fullName evidence="1">Amidase domain-containing protein</fullName>
    </recommendedName>
</protein>
<feature type="domain" description="Amidase" evidence="1">
    <location>
        <begin position="11"/>
        <end position="47"/>
    </location>
</feature>
<dbReference type="PANTHER" id="PTHR42678">
    <property type="entry name" value="AMIDASE"/>
    <property type="match status" value="1"/>
</dbReference>
<dbReference type="PANTHER" id="PTHR42678:SF34">
    <property type="entry name" value="OS04G0183300 PROTEIN"/>
    <property type="match status" value="1"/>
</dbReference>
<evidence type="ECO:0000313" key="2">
    <source>
        <dbReference type="EMBL" id="NVN13027.1"/>
    </source>
</evidence>
<sequence>RPGDGTGAGSLAAVAGYPHLSVPMGRVRGLPVGLSFIGPAWSEALLLALGYGFEQVTQGRMTQGKTNH</sequence>
<name>A0A7Y7M7F1_9PROT</name>
<reference evidence="2 3" key="1">
    <citation type="submission" date="2020-06" db="EMBL/GenBank/DDBJ databases">
        <title>Description of novel acetic acid bacteria.</title>
        <authorList>
            <person name="Sombolestani A."/>
        </authorList>
    </citation>
    <scope>NUCLEOTIDE SEQUENCE [LARGE SCALE GENOMIC DNA]</scope>
    <source>
        <strain evidence="2 3">LMG 31431</strain>
    </source>
</reference>
<dbReference type="SUPFAM" id="SSF75304">
    <property type="entry name" value="Amidase signature (AS) enzymes"/>
    <property type="match status" value="1"/>
</dbReference>
<proteinExistence type="predicted"/>
<comment type="caution">
    <text evidence="2">The sequence shown here is derived from an EMBL/GenBank/DDBJ whole genome shotgun (WGS) entry which is preliminary data.</text>
</comment>
<accession>A0A7Y7M7F1</accession>
<dbReference type="InterPro" id="IPR036928">
    <property type="entry name" value="AS_sf"/>
</dbReference>
<dbReference type="Gene3D" id="3.90.1300.10">
    <property type="entry name" value="Amidase signature (AS) domain"/>
    <property type="match status" value="1"/>
</dbReference>
<gene>
    <name evidence="2" type="ORF">HUK84_18145</name>
</gene>
<evidence type="ECO:0000259" key="1">
    <source>
        <dbReference type="Pfam" id="PF01425"/>
    </source>
</evidence>
<evidence type="ECO:0000313" key="3">
    <source>
        <dbReference type="Proteomes" id="UP000534870"/>
    </source>
</evidence>
<dbReference type="InterPro" id="IPR023631">
    <property type="entry name" value="Amidase_dom"/>
</dbReference>
<dbReference type="EMBL" id="JABXXP010000698">
    <property type="protein sequence ID" value="NVN13027.1"/>
    <property type="molecule type" value="Genomic_DNA"/>
</dbReference>
<dbReference type="RefSeq" id="WP_246285768.1">
    <property type="nucleotide sequence ID" value="NZ_JABXXP010000698.1"/>
</dbReference>